<feature type="compositionally biased region" description="Low complexity" evidence="1">
    <location>
        <begin position="375"/>
        <end position="385"/>
    </location>
</feature>
<dbReference type="KEGG" id="hbe:BEI_2219"/>
<keyword evidence="2" id="KW-1133">Transmembrane helix</keyword>
<protein>
    <recommendedName>
        <fullName evidence="5">DUF2333 family protein</fullName>
    </recommendedName>
</protein>
<evidence type="ECO:0008006" key="5">
    <source>
        <dbReference type="Google" id="ProtNLM"/>
    </source>
</evidence>
<dbReference type="Proteomes" id="UP000219993">
    <property type="component" value="Chromosome"/>
</dbReference>
<evidence type="ECO:0000256" key="1">
    <source>
        <dbReference type="SAM" id="MobiDB-lite"/>
    </source>
</evidence>
<keyword evidence="4" id="KW-1185">Reference proteome</keyword>
<feature type="compositionally biased region" description="Low complexity" evidence="1">
    <location>
        <begin position="331"/>
        <end position="353"/>
    </location>
</feature>
<evidence type="ECO:0000313" key="4">
    <source>
        <dbReference type="Proteomes" id="UP000219993"/>
    </source>
</evidence>
<dbReference type="EMBL" id="CP021435">
    <property type="protein sequence ID" value="ATJ83206.1"/>
    <property type="molecule type" value="Genomic_DNA"/>
</dbReference>
<dbReference type="AlphaFoldDB" id="A0A291P8G5"/>
<accession>A0A291P8G5</accession>
<gene>
    <name evidence="3" type="ORF">BEI_2219</name>
</gene>
<dbReference type="Pfam" id="PF10095">
    <property type="entry name" value="DUF2333"/>
    <property type="match status" value="1"/>
</dbReference>
<sequence length="414" mass="44401">MVLKRKSTERRRKRVEALERPQYGWIWKPLLALAGLYLLVALGLGVWWSRTPPAFEVEAVAEHPGGADAGHGAATLASLMALVETLLDKPGGYLRNDIAPPGLWLDNMPAWELGVLSQARRLSGALPAMTGDDAVALARVQEQLAGDSTDWFYPSTEHRLEQALIGLEGYLGELSSGEAAFGDPGQGVAPWLSGVARGLDDLGRRLSASVGSPEALADLDLEAEGLPRETPWYRVDNVFFEARGQTWALRQLLVALRHDLADALEDAGELGRLDALVAELERSQRRLWSPVVLNGSGFGIFANHSLVMANHVLRARDLTRELAQALSRPSAPETVAEGAAEEAPAAPAESQAAPREDAEQSPATPEAARREGEEQAPAEPQAAPQEDTEQSPATPMETTEGVEKAPALGAPEAR</sequence>
<dbReference type="InterPro" id="IPR016936">
    <property type="entry name" value="UCP029693"/>
</dbReference>
<keyword evidence="2" id="KW-0812">Transmembrane</keyword>
<name>A0A291P8G5_9GAMM</name>
<proteinExistence type="predicted"/>
<evidence type="ECO:0000313" key="3">
    <source>
        <dbReference type="EMBL" id="ATJ83206.1"/>
    </source>
</evidence>
<organism evidence="3 4">
    <name type="scientific">Halomonas beimenensis</name>
    <dbReference type="NCBI Taxonomy" id="475662"/>
    <lineage>
        <taxon>Bacteria</taxon>
        <taxon>Pseudomonadati</taxon>
        <taxon>Pseudomonadota</taxon>
        <taxon>Gammaproteobacteria</taxon>
        <taxon>Oceanospirillales</taxon>
        <taxon>Halomonadaceae</taxon>
        <taxon>Halomonas</taxon>
    </lineage>
</organism>
<feature type="transmembrane region" description="Helical" evidence="2">
    <location>
        <begin position="30"/>
        <end position="48"/>
    </location>
</feature>
<evidence type="ECO:0000256" key="2">
    <source>
        <dbReference type="SAM" id="Phobius"/>
    </source>
</evidence>
<reference evidence="3 4" key="1">
    <citation type="journal article" date="2017" name="Sci. Rep.">
        <title>Revealing the Saline Adaptation Strategies of the Halophilic Bacterium Halomonas beimenensis through High-throughput Omics and Transposon Mutagenesis Approaches.</title>
        <authorList>
            <person name="Chen Y.H."/>
            <person name="Lin S.S."/>
            <person name="Shyu Y.T."/>
        </authorList>
    </citation>
    <scope>NUCLEOTIDE SEQUENCE [LARGE SCALE GENOMIC DNA]</scope>
    <source>
        <strain evidence="3 4">NTU-111</strain>
    </source>
</reference>
<keyword evidence="2" id="KW-0472">Membrane</keyword>
<feature type="region of interest" description="Disordered" evidence="1">
    <location>
        <begin position="324"/>
        <end position="414"/>
    </location>
</feature>
<dbReference type="RefSeq" id="WP_097789574.1">
    <property type="nucleotide sequence ID" value="NZ_CP021435.1"/>
</dbReference>